<dbReference type="KEGG" id="ddl:Desdi_0532"/>
<dbReference type="STRING" id="871963.Desdi_0532"/>
<dbReference type="Proteomes" id="UP000010797">
    <property type="component" value="Chromosome"/>
</dbReference>
<evidence type="ECO:0000313" key="3">
    <source>
        <dbReference type="Proteomes" id="UP000010797"/>
    </source>
</evidence>
<evidence type="ECO:0000313" key="2">
    <source>
        <dbReference type="EMBL" id="AGA68068.1"/>
    </source>
</evidence>
<dbReference type="SUPFAM" id="SSF52949">
    <property type="entry name" value="Macro domain-like"/>
    <property type="match status" value="1"/>
</dbReference>
<proteinExistence type="predicted"/>
<dbReference type="RefSeq" id="WP_015261072.1">
    <property type="nucleotide sequence ID" value="NC_019903.1"/>
</dbReference>
<dbReference type="InterPro" id="IPR002589">
    <property type="entry name" value="Macro_dom"/>
</dbReference>
<name>L0F570_DESDL</name>
<keyword evidence="3" id="KW-1185">Reference proteome</keyword>
<feature type="domain" description="Macro" evidence="1">
    <location>
        <begin position="7"/>
        <end position="50"/>
    </location>
</feature>
<gene>
    <name evidence="2" type="ordered locus">Desdi_0532</name>
</gene>
<dbReference type="Pfam" id="PF01661">
    <property type="entry name" value="Macro"/>
    <property type="match status" value="1"/>
</dbReference>
<dbReference type="InterPro" id="IPR043472">
    <property type="entry name" value="Macro_dom-like"/>
</dbReference>
<dbReference type="AlphaFoldDB" id="L0F570"/>
<accession>L0F570</accession>
<evidence type="ECO:0000259" key="1">
    <source>
        <dbReference type="Pfam" id="PF01661"/>
    </source>
</evidence>
<organism evidence="2 3">
    <name type="scientific">Desulfitobacterium dichloroeliminans (strain LMG P-21439 / DCA1)</name>
    <dbReference type="NCBI Taxonomy" id="871963"/>
    <lineage>
        <taxon>Bacteria</taxon>
        <taxon>Bacillati</taxon>
        <taxon>Bacillota</taxon>
        <taxon>Clostridia</taxon>
        <taxon>Eubacteriales</taxon>
        <taxon>Desulfitobacteriaceae</taxon>
        <taxon>Desulfitobacterium</taxon>
    </lineage>
</organism>
<reference evidence="3" key="1">
    <citation type="submission" date="2012-02" db="EMBL/GenBank/DDBJ databases">
        <title>Complete sequence of Desulfitobacterium dichloroeliminans LMG P-21439.</title>
        <authorList>
            <person name="Lucas S."/>
            <person name="Han J."/>
            <person name="Lapidus A."/>
            <person name="Cheng J.-F."/>
            <person name="Goodwin L."/>
            <person name="Pitluck S."/>
            <person name="Peters L."/>
            <person name="Ovchinnikova G."/>
            <person name="Teshima H."/>
            <person name="Detter J.C."/>
            <person name="Han C."/>
            <person name="Tapia R."/>
            <person name="Land M."/>
            <person name="Hauser L."/>
            <person name="Kyrpides N."/>
            <person name="Ivanova N."/>
            <person name="Pagani I."/>
            <person name="Kruse T."/>
            <person name="de Vos W.M."/>
            <person name="Boon N."/>
            <person name="Smidt H."/>
            <person name="Woyke T."/>
        </authorList>
    </citation>
    <scope>NUCLEOTIDE SEQUENCE [LARGE SCALE GENOMIC DNA]</scope>
    <source>
        <strain evidence="3">LMG P-21439 / DCA1</strain>
    </source>
</reference>
<protein>
    <submittedName>
        <fullName evidence="2">Macro domain-containing protein</fullName>
    </submittedName>
</protein>
<dbReference type="HOGENOM" id="CLU_2632327_0_0_9"/>
<dbReference type="EMBL" id="CP003344">
    <property type="protein sequence ID" value="AGA68068.1"/>
    <property type="molecule type" value="Genomic_DNA"/>
</dbReference>
<sequence length="77" mass="8383">MKVGSIVNAANTDLQMCDWVCGAIFKAVGAAQLQAACYKLAAINTGELLLRWASTSRQNFRHPRCWSRPSAVEQGAE</sequence>
<dbReference type="Gene3D" id="3.40.220.10">
    <property type="entry name" value="Leucine Aminopeptidase, subunit E, domain 1"/>
    <property type="match status" value="1"/>
</dbReference>